<keyword evidence="4 10" id="KW-0812">Transmembrane</keyword>
<keyword evidence="7 10" id="KW-0406">Ion transport</keyword>
<evidence type="ECO:0000256" key="2">
    <source>
        <dbReference type="ARBA" id="ARBA00022448"/>
    </source>
</evidence>
<keyword evidence="2 10" id="KW-0813">Transport</keyword>
<organism evidence="12 13">
    <name type="scientific">Niabella yanshanensis</name>
    <dbReference type="NCBI Taxonomy" id="577386"/>
    <lineage>
        <taxon>Bacteria</taxon>
        <taxon>Pseudomonadati</taxon>
        <taxon>Bacteroidota</taxon>
        <taxon>Chitinophagia</taxon>
        <taxon>Chitinophagales</taxon>
        <taxon>Chitinophagaceae</taxon>
        <taxon>Niabella</taxon>
    </lineage>
</organism>
<sequence length="530" mass="59059">MIQNYVLIAIAVAFSVMMLVLIGQKLKVAYPIFLVIAGLIISLVPGMPAFQIDPDIVFLIFLPPILFEAAWFTSWKDFWKHRKQISWMAFGLVFLTSVVVAYVSSSLIPGLTLAMGFLLGGVNSPPDAVAATSVLKHLKIPQKTITVLEGESLINDASSLIVFKFALAAALTGQFVFKQAISDFFIMSAMGIAIGLAIGYLFSALLRIIPSNSNIDTIITLIVPYVMYITAEHFHFSGVLAVVSGGLMMSYHSHCFLSHTARIQAGAVWSTLIFTINAIVFVLIGLELPVVVAGMKDYSIAEGIKYAIIIGGAMIALRLLYSYALAYLPGFCFKKIRLTRPKPNWKEPFIISFAAMRGVVSLAAALSIPLNLPHRNIILFVTFVIILITLVGQGLLLPAVLKWIKVEDDEVKVPHEKQEAIIQKQLKQVALEKINSDYSNDLTENSLVRHQKTKLENELELLTDKFSCIDHSDHFQAAAARNRDVIRDIIKLQRIELHKIRRERKFDDVVLRNMEMQLDFDETKLTGFQH</sequence>
<keyword evidence="13" id="KW-1185">Reference proteome</keyword>
<evidence type="ECO:0000313" key="13">
    <source>
        <dbReference type="Proteomes" id="UP001325680"/>
    </source>
</evidence>
<dbReference type="InterPro" id="IPR006153">
    <property type="entry name" value="Cation/H_exchanger_TM"/>
</dbReference>
<feature type="transmembrane region" description="Helical" evidence="10">
    <location>
        <begin position="87"/>
        <end position="108"/>
    </location>
</feature>
<dbReference type="RefSeq" id="WP_114792295.1">
    <property type="nucleotide sequence ID" value="NZ_CP139960.1"/>
</dbReference>
<evidence type="ECO:0000256" key="3">
    <source>
        <dbReference type="ARBA" id="ARBA00022475"/>
    </source>
</evidence>
<keyword evidence="9 10" id="KW-0739">Sodium transport</keyword>
<comment type="subcellular location">
    <subcellularLocation>
        <location evidence="1 10">Cell membrane</location>
        <topology evidence="1 10">Multi-pass membrane protein</topology>
    </subcellularLocation>
</comment>
<feature type="transmembrane region" description="Helical" evidence="10">
    <location>
        <begin position="157"/>
        <end position="177"/>
    </location>
</feature>
<comment type="function">
    <text evidence="10">Na(+)/H(+) antiporter that extrudes sodium in exchange for external protons.</text>
</comment>
<dbReference type="PANTHER" id="PTHR10110:SF86">
    <property type="entry name" value="SODIUM_HYDROGEN EXCHANGER 7"/>
    <property type="match status" value="1"/>
</dbReference>
<feature type="transmembrane region" description="Helical" evidence="10">
    <location>
        <begin position="30"/>
        <end position="50"/>
    </location>
</feature>
<accession>A0ABZ0W233</accession>
<proteinExistence type="inferred from homology"/>
<feature type="transmembrane region" description="Helical" evidence="10">
    <location>
        <begin position="6"/>
        <end position="23"/>
    </location>
</feature>
<reference evidence="12 13" key="1">
    <citation type="submission" date="2023-12" db="EMBL/GenBank/DDBJ databases">
        <title>Genome sequencing and assembly of bacterial species from a model synthetic community.</title>
        <authorList>
            <person name="Hogle S.L."/>
        </authorList>
    </citation>
    <scope>NUCLEOTIDE SEQUENCE [LARGE SCALE GENOMIC DNA]</scope>
    <source>
        <strain evidence="12 13">HAMBI_3031</strain>
    </source>
</reference>
<feature type="transmembrane region" description="Helical" evidence="10">
    <location>
        <begin position="225"/>
        <end position="251"/>
    </location>
</feature>
<feature type="transmembrane region" description="Helical" evidence="10">
    <location>
        <begin position="306"/>
        <end position="328"/>
    </location>
</feature>
<name>A0ABZ0W233_9BACT</name>
<dbReference type="InterPro" id="IPR004705">
    <property type="entry name" value="Cation/H_exchanger_CPA1_bac"/>
</dbReference>
<feature type="transmembrane region" description="Helical" evidence="10">
    <location>
        <begin position="349"/>
        <end position="370"/>
    </location>
</feature>
<feature type="transmembrane region" description="Helical" evidence="10">
    <location>
        <begin position="184"/>
        <end position="205"/>
    </location>
</feature>
<evidence type="ECO:0000256" key="1">
    <source>
        <dbReference type="ARBA" id="ARBA00004651"/>
    </source>
</evidence>
<feature type="transmembrane region" description="Helical" evidence="10">
    <location>
        <begin position="376"/>
        <end position="397"/>
    </location>
</feature>
<keyword evidence="5 10" id="KW-1133">Transmembrane helix</keyword>
<evidence type="ECO:0000256" key="6">
    <source>
        <dbReference type="ARBA" id="ARBA00023053"/>
    </source>
</evidence>
<dbReference type="NCBIfam" id="TIGR00831">
    <property type="entry name" value="a_cpa1"/>
    <property type="match status" value="1"/>
</dbReference>
<evidence type="ECO:0000256" key="7">
    <source>
        <dbReference type="ARBA" id="ARBA00023065"/>
    </source>
</evidence>
<evidence type="ECO:0000313" key="12">
    <source>
        <dbReference type="EMBL" id="WQD37266.1"/>
    </source>
</evidence>
<dbReference type="EMBL" id="CP139960">
    <property type="protein sequence ID" value="WQD37266.1"/>
    <property type="molecule type" value="Genomic_DNA"/>
</dbReference>
<evidence type="ECO:0000256" key="8">
    <source>
        <dbReference type="ARBA" id="ARBA00023136"/>
    </source>
</evidence>
<dbReference type="Proteomes" id="UP001325680">
    <property type="component" value="Chromosome"/>
</dbReference>
<evidence type="ECO:0000259" key="11">
    <source>
        <dbReference type="Pfam" id="PF00999"/>
    </source>
</evidence>
<dbReference type="Gene3D" id="6.10.140.1330">
    <property type="match status" value="1"/>
</dbReference>
<comment type="similarity">
    <text evidence="10">Belongs to the monovalent cation:proton antiporter 1 (CPA1) transporter (TC 2.A.36) family.</text>
</comment>
<dbReference type="InterPro" id="IPR018422">
    <property type="entry name" value="Cation/H_exchanger_CPA1"/>
</dbReference>
<evidence type="ECO:0000256" key="5">
    <source>
        <dbReference type="ARBA" id="ARBA00022989"/>
    </source>
</evidence>
<dbReference type="PANTHER" id="PTHR10110">
    <property type="entry name" value="SODIUM/HYDROGEN EXCHANGER"/>
    <property type="match status" value="1"/>
</dbReference>
<evidence type="ECO:0000256" key="4">
    <source>
        <dbReference type="ARBA" id="ARBA00022692"/>
    </source>
</evidence>
<feature type="transmembrane region" description="Helical" evidence="10">
    <location>
        <begin position="56"/>
        <end position="75"/>
    </location>
</feature>
<keyword evidence="6 10" id="KW-0915">Sodium</keyword>
<keyword evidence="10" id="KW-0050">Antiport</keyword>
<gene>
    <name evidence="12" type="ORF">U0035_16475</name>
</gene>
<feature type="domain" description="Cation/H+ exchanger transmembrane" evidence="11">
    <location>
        <begin position="16"/>
        <end position="403"/>
    </location>
</feature>
<protein>
    <submittedName>
        <fullName evidence="12">Na+/H+ antiporter</fullName>
    </submittedName>
</protein>
<dbReference type="Pfam" id="PF00999">
    <property type="entry name" value="Na_H_Exchanger"/>
    <property type="match status" value="1"/>
</dbReference>
<feature type="transmembrane region" description="Helical" evidence="10">
    <location>
        <begin position="263"/>
        <end position="286"/>
    </location>
</feature>
<keyword evidence="8 10" id="KW-0472">Membrane</keyword>
<evidence type="ECO:0000256" key="9">
    <source>
        <dbReference type="ARBA" id="ARBA00023201"/>
    </source>
</evidence>
<keyword evidence="3 10" id="KW-1003">Cell membrane</keyword>
<evidence type="ECO:0000256" key="10">
    <source>
        <dbReference type="RuleBase" id="RU366002"/>
    </source>
</evidence>